<dbReference type="EMBL" id="DS547091">
    <property type="protein sequence ID" value="EDR14977.1"/>
    <property type="molecule type" value="Genomic_DNA"/>
</dbReference>
<dbReference type="OrthoDB" id="203796at2759"/>
<dbReference type="Proteomes" id="UP000001194">
    <property type="component" value="Unassembled WGS sequence"/>
</dbReference>
<dbReference type="PANTHER" id="PTHR37848">
    <property type="entry name" value="EXPRESSED PROTEIN"/>
    <property type="match status" value="1"/>
</dbReference>
<reference evidence="3 4" key="1">
    <citation type="journal article" date="2008" name="Nature">
        <title>The genome of Laccaria bicolor provides insights into mycorrhizal symbiosis.</title>
        <authorList>
            <person name="Martin F."/>
            <person name="Aerts A."/>
            <person name="Ahren D."/>
            <person name="Brun A."/>
            <person name="Danchin E.G.J."/>
            <person name="Duchaussoy F."/>
            <person name="Gibon J."/>
            <person name="Kohler A."/>
            <person name="Lindquist E."/>
            <person name="Pereda V."/>
            <person name="Salamov A."/>
            <person name="Shapiro H.J."/>
            <person name="Wuyts J."/>
            <person name="Blaudez D."/>
            <person name="Buee M."/>
            <person name="Brokstein P."/>
            <person name="Canbaeck B."/>
            <person name="Cohen D."/>
            <person name="Courty P.E."/>
            <person name="Coutinho P.M."/>
            <person name="Delaruelle C."/>
            <person name="Detter J.C."/>
            <person name="Deveau A."/>
            <person name="DiFazio S."/>
            <person name="Duplessis S."/>
            <person name="Fraissinet-Tachet L."/>
            <person name="Lucic E."/>
            <person name="Frey-Klett P."/>
            <person name="Fourrey C."/>
            <person name="Feussner I."/>
            <person name="Gay G."/>
            <person name="Grimwood J."/>
            <person name="Hoegger P.J."/>
            <person name="Jain P."/>
            <person name="Kilaru S."/>
            <person name="Labbe J."/>
            <person name="Lin Y.C."/>
            <person name="Legue V."/>
            <person name="Le Tacon F."/>
            <person name="Marmeisse R."/>
            <person name="Melayah D."/>
            <person name="Montanini B."/>
            <person name="Muratet M."/>
            <person name="Nehls U."/>
            <person name="Niculita-Hirzel H."/>
            <person name="Oudot-Le Secq M.P."/>
            <person name="Peter M."/>
            <person name="Quesneville H."/>
            <person name="Rajashekar B."/>
            <person name="Reich M."/>
            <person name="Rouhier N."/>
            <person name="Schmutz J."/>
            <person name="Yin T."/>
            <person name="Chalot M."/>
            <person name="Henrissat B."/>
            <person name="Kuees U."/>
            <person name="Lucas S."/>
            <person name="Van de Peer Y."/>
            <person name="Podila G.K."/>
            <person name="Polle A."/>
            <person name="Pukkila P.J."/>
            <person name="Richardson P.M."/>
            <person name="Rouze P."/>
            <person name="Sanders I.R."/>
            <person name="Stajich J.E."/>
            <person name="Tunlid A."/>
            <person name="Tuskan G."/>
            <person name="Grigoriev I.V."/>
        </authorList>
    </citation>
    <scope>NUCLEOTIDE SEQUENCE [LARGE SCALE GENOMIC DNA]</scope>
    <source>
        <strain evidence="4">S238N-H82 / ATCC MYA-4686</strain>
    </source>
</reference>
<sequence length="423" mass="48579">MLPPKDDHLILDFSGPPPDFSLYDAEFFQVGYEDIVSHDPHLNTDGEALYRFLIAQSARIPFCRLHCRGTHTEHKSRWVTDRDSNGRTQSRRETYSETVTDFDFCIDIKPGQELDPQPTHWSVADHEPAYRGLMVREVEMPLAAGKRTATRKEIKEYKAFVAQRKALGLPPWVADLNTVWTEGVSEQDHVLKSSMSLRQWADEYCASPKYLKEFVYDQVSSRLQLVTTECLTQQKVLYGWDMQELEDAICANIKSTPYNGSLEVDFTMHRSKIYIRPDNKLSRMLSNKWLKFLSIILLVFPFIWLFKRFHSRGGGRWEVCGGAYPLKRWVPLDDVEEDSDAAPPTYDAKSAPSAGPSTMRASSSKLIQTSTGPKKLLGLREGDWFRSWEHVISRAVVGRYQSTEPLLENRVQFPMLDGYNDPL</sequence>
<keyword evidence="2" id="KW-0812">Transmembrane</keyword>
<dbReference type="KEGG" id="lbc:LACBIDRAFT_300630"/>
<dbReference type="AlphaFoldDB" id="B0CPR6"/>
<protein>
    <submittedName>
        <fullName evidence="3">Predicted protein</fullName>
    </submittedName>
</protein>
<evidence type="ECO:0000256" key="1">
    <source>
        <dbReference type="SAM" id="MobiDB-lite"/>
    </source>
</evidence>
<dbReference type="PANTHER" id="PTHR37848:SF1">
    <property type="entry name" value="SUN DOMAIN-CONTAINING PROTEIN"/>
    <property type="match status" value="1"/>
</dbReference>
<keyword evidence="2" id="KW-1133">Transmembrane helix</keyword>
<dbReference type="RefSeq" id="XP_001873185.1">
    <property type="nucleotide sequence ID" value="XM_001873150.1"/>
</dbReference>
<dbReference type="GeneID" id="6069030"/>
<gene>
    <name evidence="3" type="ORF">LACBIDRAFT_300630</name>
</gene>
<keyword evidence="4" id="KW-1185">Reference proteome</keyword>
<accession>B0CPR6</accession>
<organism evidence="4">
    <name type="scientific">Laccaria bicolor (strain S238N-H82 / ATCC MYA-4686)</name>
    <name type="common">Bicoloured deceiver</name>
    <name type="synonym">Laccaria laccata var. bicolor</name>
    <dbReference type="NCBI Taxonomy" id="486041"/>
    <lineage>
        <taxon>Eukaryota</taxon>
        <taxon>Fungi</taxon>
        <taxon>Dikarya</taxon>
        <taxon>Basidiomycota</taxon>
        <taxon>Agaricomycotina</taxon>
        <taxon>Agaricomycetes</taxon>
        <taxon>Agaricomycetidae</taxon>
        <taxon>Agaricales</taxon>
        <taxon>Agaricineae</taxon>
        <taxon>Hydnangiaceae</taxon>
        <taxon>Laccaria</taxon>
    </lineage>
</organism>
<dbReference type="HOGENOM" id="CLU_034128_1_0_1"/>
<feature type="transmembrane region" description="Helical" evidence="2">
    <location>
        <begin position="289"/>
        <end position="306"/>
    </location>
</feature>
<name>B0CPR6_LACBS</name>
<evidence type="ECO:0000313" key="3">
    <source>
        <dbReference type="EMBL" id="EDR14977.1"/>
    </source>
</evidence>
<dbReference type="InParanoid" id="B0CPR6"/>
<evidence type="ECO:0000313" key="4">
    <source>
        <dbReference type="Proteomes" id="UP000001194"/>
    </source>
</evidence>
<evidence type="ECO:0000256" key="2">
    <source>
        <dbReference type="SAM" id="Phobius"/>
    </source>
</evidence>
<keyword evidence="2" id="KW-0472">Membrane</keyword>
<feature type="region of interest" description="Disordered" evidence="1">
    <location>
        <begin position="337"/>
        <end position="367"/>
    </location>
</feature>
<proteinExistence type="predicted"/>
<feature type="compositionally biased region" description="Polar residues" evidence="1">
    <location>
        <begin position="355"/>
        <end position="367"/>
    </location>
</feature>